<dbReference type="EMBL" id="KV784356">
    <property type="protein sequence ID" value="OEU18432.1"/>
    <property type="molecule type" value="Genomic_DNA"/>
</dbReference>
<dbReference type="KEGG" id="fcy:FRACYDRAFT_236711"/>
<feature type="region of interest" description="Disordered" evidence="1">
    <location>
        <begin position="1"/>
        <end position="32"/>
    </location>
</feature>
<feature type="region of interest" description="Disordered" evidence="1">
    <location>
        <begin position="88"/>
        <end position="111"/>
    </location>
</feature>
<proteinExistence type="predicted"/>
<feature type="compositionally biased region" description="Polar residues" evidence="1">
    <location>
        <begin position="424"/>
        <end position="442"/>
    </location>
</feature>
<evidence type="ECO:0000313" key="2">
    <source>
        <dbReference type="EMBL" id="OEU18432.1"/>
    </source>
</evidence>
<name>A0A1E7FJT1_9STRA</name>
<gene>
    <name evidence="2" type="ORF">FRACYDRAFT_236711</name>
</gene>
<accession>A0A1E7FJT1</accession>
<protein>
    <recommendedName>
        <fullName evidence="4">Sulfotransferase domain-containing protein</fullName>
    </recommendedName>
</protein>
<dbReference type="Proteomes" id="UP000095751">
    <property type="component" value="Unassembled WGS sequence"/>
</dbReference>
<keyword evidence="3" id="KW-1185">Reference proteome</keyword>
<feature type="compositionally biased region" description="Low complexity" evidence="1">
    <location>
        <begin position="165"/>
        <end position="179"/>
    </location>
</feature>
<dbReference type="Gene3D" id="3.40.50.300">
    <property type="entry name" value="P-loop containing nucleotide triphosphate hydrolases"/>
    <property type="match status" value="1"/>
</dbReference>
<dbReference type="InParanoid" id="A0A1E7FJT1"/>
<evidence type="ECO:0008006" key="4">
    <source>
        <dbReference type="Google" id="ProtNLM"/>
    </source>
</evidence>
<evidence type="ECO:0000313" key="3">
    <source>
        <dbReference type="Proteomes" id="UP000095751"/>
    </source>
</evidence>
<evidence type="ECO:0000256" key="1">
    <source>
        <dbReference type="SAM" id="MobiDB-lite"/>
    </source>
</evidence>
<feature type="region of interest" description="Disordered" evidence="1">
    <location>
        <begin position="160"/>
        <end position="179"/>
    </location>
</feature>
<feature type="compositionally biased region" description="Low complexity" evidence="1">
    <location>
        <begin position="88"/>
        <end position="99"/>
    </location>
</feature>
<sequence length="504" mass="56865">MKKSRNNNNNEQPTTITITTNEETRQKEQQQQQQKQSLHLIFTVTAGRSGTTLLTRLLELIPVVVAKHEPKPSFVNVMRKVQNNATTTVDADAQTTSKSDISESESDTTDESIATTFLKEKKIPLILQQTNAAAAAAAAAQQQQQQQQQQRFIPNMNSNKSTAVAAASPSTQLPSTTTTTMSRNRITHYVETSHLFCKGFIEPMKKILLESSKTSTNSSSLFSSSCGDGGNHHHHHHHDHHHSSCCCCYGYKLQKTFSLIILRRHPSLIAYSLLQRNAIPGRSRWGKKYLLHPNDWNVLGNNNEHNDNDGKNGNNDRRRLRWISILSSWSDYQLCYWYALEIERRQIQYTKMACDDGDWKCCTITIDELTNFDKFCTMCIALGIELPISSASSSLVQVTEGGQEEDSSSSFRDQFERIAKQKHNLNNPTTCNDKQCNSNDNGVEQHEKGKKKSASASASASASRLLVIKQQYEKEEKQIWEWIRINSSPDIVSDLVDYQLPSPL</sequence>
<reference evidence="2 3" key="1">
    <citation type="submission" date="2016-09" db="EMBL/GenBank/DDBJ databases">
        <title>Extensive genetic diversity and differential bi-allelic expression allows diatom success in the polar Southern Ocean.</title>
        <authorList>
            <consortium name="DOE Joint Genome Institute"/>
            <person name="Mock T."/>
            <person name="Otillar R.P."/>
            <person name="Strauss J."/>
            <person name="Dupont C."/>
            <person name="Frickenhaus S."/>
            <person name="Maumus F."/>
            <person name="Mcmullan M."/>
            <person name="Sanges R."/>
            <person name="Schmutz J."/>
            <person name="Toseland A."/>
            <person name="Valas R."/>
            <person name="Veluchamy A."/>
            <person name="Ward B.J."/>
            <person name="Allen A."/>
            <person name="Barry K."/>
            <person name="Falciatore A."/>
            <person name="Ferrante M."/>
            <person name="Fortunato A.E."/>
            <person name="Gloeckner G."/>
            <person name="Gruber A."/>
            <person name="Hipkin R."/>
            <person name="Janech M."/>
            <person name="Kroth P."/>
            <person name="Leese F."/>
            <person name="Lindquist E."/>
            <person name="Lyon B.R."/>
            <person name="Martin J."/>
            <person name="Mayer C."/>
            <person name="Parker M."/>
            <person name="Quesneville H."/>
            <person name="Raymond J."/>
            <person name="Uhlig C."/>
            <person name="Valentin K.U."/>
            <person name="Worden A.Z."/>
            <person name="Armbrust E.V."/>
            <person name="Bowler C."/>
            <person name="Green B."/>
            <person name="Moulton V."/>
            <person name="Van Oosterhout C."/>
            <person name="Grigoriev I."/>
        </authorList>
    </citation>
    <scope>NUCLEOTIDE SEQUENCE [LARGE SCALE GENOMIC DNA]</scope>
    <source>
        <strain evidence="2 3">CCMP1102</strain>
    </source>
</reference>
<dbReference type="SUPFAM" id="SSF52540">
    <property type="entry name" value="P-loop containing nucleoside triphosphate hydrolases"/>
    <property type="match status" value="1"/>
</dbReference>
<organism evidence="2 3">
    <name type="scientific">Fragilariopsis cylindrus CCMP1102</name>
    <dbReference type="NCBI Taxonomy" id="635003"/>
    <lineage>
        <taxon>Eukaryota</taxon>
        <taxon>Sar</taxon>
        <taxon>Stramenopiles</taxon>
        <taxon>Ochrophyta</taxon>
        <taxon>Bacillariophyta</taxon>
        <taxon>Bacillariophyceae</taxon>
        <taxon>Bacillariophycidae</taxon>
        <taxon>Bacillariales</taxon>
        <taxon>Bacillariaceae</taxon>
        <taxon>Fragilariopsis</taxon>
    </lineage>
</organism>
<feature type="region of interest" description="Disordered" evidence="1">
    <location>
        <begin position="424"/>
        <end position="456"/>
    </location>
</feature>
<dbReference type="AlphaFoldDB" id="A0A1E7FJT1"/>
<feature type="compositionally biased region" description="Low complexity" evidence="1">
    <location>
        <begin position="1"/>
        <end position="21"/>
    </location>
</feature>
<dbReference type="InterPro" id="IPR027417">
    <property type="entry name" value="P-loop_NTPase"/>
</dbReference>